<reference evidence="2 3" key="1">
    <citation type="submission" date="2024-11" db="EMBL/GenBank/DDBJ databases">
        <title>Chromosome-level genome assembly of the freshwater bivalve Anodonta woodiana.</title>
        <authorList>
            <person name="Chen X."/>
        </authorList>
    </citation>
    <scope>NUCLEOTIDE SEQUENCE [LARGE SCALE GENOMIC DNA]</scope>
    <source>
        <strain evidence="2">MN2024</strain>
        <tissue evidence="2">Gills</tissue>
    </source>
</reference>
<gene>
    <name evidence="2" type="ORF">ACJMK2_034618</name>
</gene>
<dbReference type="PANTHER" id="PTHR19290">
    <property type="entry name" value="BASIC HELIX-LOOP-HELIX PROTEIN NEUROGENIN-RELATED"/>
    <property type="match status" value="1"/>
</dbReference>
<dbReference type="AlphaFoldDB" id="A0ABD3WVQ7"/>
<dbReference type="InterPro" id="IPR011598">
    <property type="entry name" value="bHLH_dom"/>
</dbReference>
<dbReference type="Pfam" id="PF00010">
    <property type="entry name" value="HLH"/>
    <property type="match status" value="1"/>
</dbReference>
<comment type="caution">
    <text evidence="2">The sequence shown here is derived from an EMBL/GenBank/DDBJ whole genome shotgun (WGS) entry which is preliminary data.</text>
</comment>
<dbReference type="CDD" id="cd11390">
    <property type="entry name" value="bHLH_TS"/>
    <property type="match status" value="1"/>
</dbReference>
<dbReference type="InterPro" id="IPR036638">
    <property type="entry name" value="HLH_DNA-bd_sf"/>
</dbReference>
<name>A0ABD3WVQ7_SINWO</name>
<dbReference type="InterPro" id="IPR050359">
    <property type="entry name" value="bHLH_transcription_factors"/>
</dbReference>
<dbReference type="Proteomes" id="UP001634394">
    <property type="component" value="Unassembled WGS sequence"/>
</dbReference>
<sequence length="254" mass="29020">MENYGNQKDSSEWDIFANLLSIGVSECREEKEHHRQGKSENDGFPLSYNQYHDSPTYSSDSFDNGSGYAAELMCTVKNTSMQGHEFVNDQKGDINICHAYPYGIGLENYFNNETALDHREFSPVWDQLSNHCGLETATRNISFEKSKDACKHKFRSVQDPNRNGATERERSRMHVLNAAFDELRRVVPRTNLGEHQRLSKIATLRLAIHYISALVSTLRNSGIEIRQIKNTGVGDGRGKRKKTRKQRYSINLLS</sequence>
<organism evidence="2 3">
    <name type="scientific">Sinanodonta woodiana</name>
    <name type="common">Chinese pond mussel</name>
    <name type="synonym">Anodonta woodiana</name>
    <dbReference type="NCBI Taxonomy" id="1069815"/>
    <lineage>
        <taxon>Eukaryota</taxon>
        <taxon>Metazoa</taxon>
        <taxon>Spiralia</taxon>
        <taxon>Lophotrochozoa</taxon>
        <taxon>Mollusca</taxon>
        <taxon>Bivalvia</taxon>
        <taxon>Autobranchia</taxon>
        <taxon>Heteroconchia</taxon>
        <taxon>Palaeoheterodonta</taxon>
        <taxon>Unionida</taxon>
        <taxon>Unionoidea</taxon>
        <taxon>Unionidae</taxon>
        <taxon>Unioninae</taxon>
        <taxon>Sinanodonta</taxon>
    </lineage>
</organism>
<dbReference type="PROSITE" id="PS50888">
    <property type="entry name" value="BHLH"/>
    <property type="match status" value="1"/>
</dbReference>
<keyword evidence="3" id="KW-1185">Reference proteome</keyword>
<proteinExistence type="predicted"/>
<dbReference type="EMBL" id="JBJQND010000005">
    <property type="protein sequence ID" value="KAL3876832.1"/>
    <property type="molecule type" value="Genomic_DNA"/>
</dbReference>
<dbReference type="Gene3D" id="4.10.280.10">
    <property type="entry name" value="Helix-loop-helix DNA-binding domain"/>
    <property type="match status" value="1"/>
</dbReference>
<evidence type="ECO:0000259" key="1">
    <source>
        <dbReference type="PROSITE" id="PS50888"/>
    </source>
</evidence>
<dbReference type="SUPFAM" id="SSF47459">
    <property type="entry name" value="HLH, helix-loop-helix DNA-binding domain"/>
    <property type="match status" value="1"/>
</dbReference>
<accession>A0ABD3WVQ7</accession>
<evidence type="ECO:0000313" key="3">
    <source>
        <dbReference type="Proteomes" id="UP001634394"/>
    </source>
</evidence>
<feature type="domain" description="BHLH" evidence="1">
    <location>
        <begin position="160"/>
        <end position="214"/>
    </location>
</feature>
<evidence type="ECO:0000313" key="2">
    <source>
        <dbReference type="EMBL" id="KAL3876832.1"/>
    </source>
</evidence>
<protein>
    <recommendedName>
        <fullName evidence="1">BHLH domain-containing protein</fullName>
    </recommendedName>
</protein>
<dbReference type="SMART" id="SM00353">
    <property type="entry name" value="HLH"/>
    <property type="match status" value="1"/>
</dbReference>